<comment type="caution">
    <text evidence="2">The sequence shown here is derived from an EMBL/GenBank/DDBJ whole genome shotgun (WGS) entry which is preliminary data.</text>
</comment>
<evidence type="ECO:0000256" key="1">
    <source>
        <dbReference type="SAM" id="MobiDB-lite"/>
    </source>
</evidence>
<dbReference type="Proteomes" id="UP000622547">
    <property type="component" value="Unassembled WGS sequence"/>
</dbReference>
<proteinExistence type="predicted"/>
<keyword evidence="3" id="KW-1185">Reference proteome</keyword>
<feature type="region of interest" description="Disordered" evidence="1">
    <location>
        <begin position="1"/>
        <end position="25"/>
    </location>
</feature>
<evidence type="ECO:0000313" key="3">
    <source>
        <dbReference type="Proteomes" id="UP000622547"/>
    </source>
</evidence>
<dbReference type="EMBL" id="BOOP01000034">
    <property type="protein sequence ID" value="GII41488.1"/>
    <property type="molecule type" value="Genomic_DNA"/>
</dbReference>
<reference evidence="2 3" key="1">
    <citation type="submission" date="2021-01" db="EMBL/GenBank/DDBJ databases">
        <title>Whole genome shotgun sequence of Planotetraspora phitsanulokensis NBRC 104273.</title>
        <authorList>
            <person name="Komaki H."/>
            <person name="Tamura T."/>
        </authorList>
    </citation>
    <scope>NUCLEOTIDE SEQUENCE [LARGE SCALE GENOMIC DNA]</scope>
    <source>
        <strain evidence="2 3">NBRC 104273</strain>
    </source>
</reference>
<protein>
    <submittedName>
        <fullName evidence="2">Uncharacterized protein</fullName>
    </submittedName>
</protein>
<sequence>MCPKCPSPVGSPNGRPFRDRQGNRRIITRPAVKVTSERLCPSSTHLAEQLPGHEFWKARDNIVTAKTALQRAARS</sequence>
<accession>A0A8J3U9Z6</accession>
<evidence type="ECO:0000313" key="2">
    <source>
        <dbReference type="EMBL" id="GII41488.1"/>
    </source>
</evidence>
<organism evidence="2 3">
    <name type="scientific">Planotetraspora phitsanulokensis</name>
    <dbReference type="NCBI Taxonomy" id="575192"/>
    <lineage>
        <taxon>Bacteria</taxon>
        <taxon>Bacillati</taxon>
        <taxon>Actinomycetota</taxon>
        <taxon>Actinomycetes</taxon>
        <taxon>Streptosporangiales</taxon>
        <taxon>Streptosporangiaceae</taxon>
        <taxon>Planotetraspora</taxon>
    </lineage>
</organism>
<dbReference type="AlphaFoldDB" id="A0A8J3U9Z6"/>
<gene>
    <name evidence="2" type="ORF">Pph01_64910</name>
</gene>
<name>A0A8J3U9Z6_9ACTN</name>